<evidence type="ECO:0000313" key="1">
    <source>
        <dbReference type="EMBL" id="SMO90325.1"/>
    </source>
</evidence>
<evidence type="ECO:0000313" key="2">
    <source>
        <dbReference type="Proteomes" id="UP000315636"/>
    </source>
</evidence>
<sequence>MDGGISLGSDQKEGFHDATFSHEGSRAFLFSGK</sequence>
<keyword evidence="2" id="KW-1185">Reference proteome</keyword>
<dbReference type="EMBL" id="FXTI01000012">
    <property type="protein sequence ID" value="SMO90325.1"/>
    <property type="molecule type" value="Genomic_DNA"/>
</dbReference>
<accession>A0A521F2B5</accession>
<reference evidence="1 2" key="1">
    <citation type="submission" date="2017-05" db="EMBL/GenBank/DDBJ databases">
        <authorList>
            <person name="Varghese N."/>
            <person name="Submissions S."/>
        </authorList>
    </citation>
    <scope>NUCLEOTIDE SEQUENCE [LARGE SCALE GENOMIC DNA]</scope>
    <source>
        <strain evidence="1 2">DSM 45474</strain>
    </source>
</reference>
<dbReference type="Proteomes" id="UP000315636">
    <property type="component" value="Unassembled WGS sequence"/>
</dbReference>
<protein>
    <submittedName>
        <fullName evidence="1">Uncharacterized protein</fullName>
    </submittedName>
</protein>
<proteinExistence type="predicted"/>
<gene>
    <name evidence="1" type="ORF">SAMN06264849_11252</name>
</gene>
<name>A0A521F2B5_9BACL</name>
<dbReference type="AlphaFoldDB" id="A0A521F2B5"/>
<organism evidence="1 2">
    <name type="scientific">Melghirimyces algeriensis</name>
    <dbReference type="NCBI Taxonomy" id="910412"/>
    <lineage>
        <taxon>Bacteria</taxon>
        <taxon>Bacillati</taxon>
        <taxon>Bacillota</taxon>
        <taxon>Bacilli</taxon>
        <taxon>Bacillales</taxon>
        <taxon>Thermoactinomycetaceae</taxon>
        <taxon>Melghirimyces</taxon>
    </lineage>
</organism>